<sequence>MSIVEEAQKLVFQIAALYNQLKELGVVRGEYKIVDDYVEWFCSYKFGLDLCDKDKFGYDAVSKYGDKVLIKTKKGSDIDFKIGFDGIRINEFDYLFVVFINEVTWMIDSIYKVSNKVVKQFLSSDQEKRFEWRRESRSLSLQIYPDDDNMIFL</sequence>
<comment type="caution">
    <text evidence="2">The sequence shown here is derived from an EMBL/GenBank/DDBJ whole genome shotgun (WGS) entry which is preliminary data.</text>
</comment>
<name>A0A0M0BYC6_9ARCH</name>
<dbReference type="InterPro" id="IPR054267">
    <property type="entry name" value="DUF6998"/>
</dbReference>
<evidence type="ECO:0000313" key="2">
    <source>
        <dbReference type="EMBL" id="KON33161.1"/>
    </source>
</evidence>
<organism evidence="2 3">
    <name type="scientific">miscellaneous Crenarchaeota group-1 archaeon SG8-32-1</name>
    <dbReference type="NCBI Taxonomy" id="1685124"/>
    <lineage>
        <taxon>Archaea</taxon>
        <taxon>Candidatus Bathyarchaeota</taxon>
        <taxon>MCG-1</taxon>
    </lineage>
</organism>
<protein>
    <recommendedName>
        <fullName evidence="1">DUF6998 domain-containing protein</fullName>
    </recommendedName>
</protein>
<evidence type="ECO:0000259" key="1">
    <source>
        <dbReference type="Pfam" id="PF22522"/>
    </source>
</evidence>
<dbReference type="EMBL" id="LFWU01000038">
    <property type="protein sequence ID" value="KON33161.1"/>
    <property type="molecule type" value="Genomic_DNA"/>
</dbReference>
<gene>
    <name evidence="2" type="ORF">AC477_01885</name>
</gene>
<dbReference type="Proteomes" id="UP000037237">
    <property type="component" value="Unassembled WGS sequence"/>
</dbReference>
<dbReference type="AlphaFoldDB" id="A0A0M0BYC6"/>
<evidence type="ECO:0000313" key="3">
    <source>
        <dbReference type="Proteomes" id="UP000037237"/>
    </source>
</evidence>
<feature type="domain" description="DUF6998" evidence="1">
    <location>
        <begin position="32"/>
        <end position="127"/>
    </location>
</feature>
<accession>A0A0M0BYC6</accession>
<reference evidence="2 3" key="1">
    <citation type="submission" date="2015-06" db="EMBL/GenBank/DDBJ databases">
        <title>New insights into the roles of widespread benthic archaea in carbon and nitrogen cycling.</title>
        <authorList>
            <person name="Lazar C.S."/>
            <person name="Baker B.J."/>
            <person name="Seitz K.W."/>
            <person name="Hyde A.S."/>
            <person name="Dick G.J."/>
            <person name="Hinrichs K.-U."/>
            <person name="Teske A.P."/>
        </authorList>
    </citation>
    <scope>NUCLEOTIDE SEQUENCE [LARGE SCALE GENOMIC DNA]</scope>
    <source>
        <strain evidence="2">SG8-32-1</strain>
    </source>
</reference>
<dbReference type="Pfam" id="PF22522">
    <property type="entry name" value="DUF6998"/>
    <property type="match status" value="1"/>
</dbReference>
<proteinExistence type="predicted"/>